<dbReference type="Pfam" id="PF12669">
    <property type="entry name" value="FeoB_associated"/>
    <property type="match status" value="1"/>
</dbReference>
<evidence type="ECO:0000313" key="2">
    <source>
        <dbReference type="EMBL" id="UNZ00052.1"/>
    </source>
</evidence>
<keyword evidence="1" id="KW-0472">Membrane</keyword>
<keyword evidence="1" id="KW-0812">Transmembrane</keyword>
<dbReference type="RefSeq" id="WP_242938419.1">
    <property type="nucleotide sequence ID" value="NZ_CP094326.1"/>
</dbReference>
<feature type="transmembrane region" description="Helical" evidence="1">
    <location>
        <begin position="6"/>
        <end position="24"/>
    </location>
</feature>
<sequence length="44" mass="5031">MDLQTILVYITLAVAVGYLVRKFFWPKRRQSAAKECGKNDCGCH</sequence>
<dbReference type="EMBL" id="CP094326">
    <property type="protein sequence ID" value="UNZ00052.1"/>
    <property type="molecule type" value="Genomic_DNA"/>
</dbReference>
<reference evidence="2 3" key="1">
    <citation type="journal article" date="2018" name="Int. J. Syst. Evol. Microbiol.">
        <title>Zhouia spongiae sp. nov., isolated from a marine sponge.</title>
        <authorList>
            <person name="Zhuang L."/>
            <person name="Lin B."/>
            <person name="Qin F."/>
            <person name="Luo L."/>
        </authorList>
    </citation>
    <scope>NUCLEOTIDE SEQUENCE [LARGE SCALE GENOMIC DNA]</scope>
    <source>
        <strain evidence="2 3">HN-Y44</strain>
    </source>
</reference>
<gene>
    <name evidence="2" type="ORF">MQE36_06815</name>
</gene>
<proteinExistence type="predicted"/>
<evidence type="ECO:0000256" key="1">
    <source>
        <dbReference type="SAM" id="Phobius"/>
    </source>
</evidence>
<evidence type="ECO:0000313" key="3">
    <source>
        <dbReference type="Proteomes" id="UP000829476"/>
    </source>
</evidence>
<name>A0ABY3YQF0_9FLAO</name>
<organism evidence="2 3">
    <name type="scientific">Zhouia spongiae</name>
    <dbReference type="NCBI Taxonomy" id="2202721"/>
    <lineage>
        <taxon>Bacteria</taxon>
        <taxon>Pseudomonadati</taxon>
        <taxon>Bacteroidota</taxon>
        <taxon>Flavobacteriia</taxon>
        <taxon>Flavobacteriales</taxon>
        <taxon>Flavobacteriaceae</taxon>
        <taxon>Zhouia</taxon>
    </lineage>
</organism>
<protein>
    <submittedName>
        <fullName evidence="2">FeoB-associated Cys-rich membrane protein</fullName>
    </submittedName>
</protein>
<accession>A0ABY3YQF0</accession>
<keyword evidence="3" id="KW-1185">Reference proteome</keyword>
<dbReference type="Proteomes" id="UP000829476">
    <property type="component" value="Chromosome"/>
</dbReference>
<keyword evidence="1" id="KW-1133">Transmembrane helix</keyword>